<comment type="caution">
    <text evidence="2">The sequence shown here is derived from an EMBL/GenBank/DDBJ whole genome shotgun (WGS) entry which is preliminary data.</text>
</comment>
<evidence type="ECO:0000313" key="3">
    <source>
        <dbReference type="Proteomes" id="UP000677016"/>
    </source>
</evidence>
<sequence>MSYWYNVATGQVETDETRDRDANVLGPYDTQEAARNALATARERTEQWDEEDREWDERGPSPRDGA</sequence>
<accession>A0A941D8H9</accession>
<dbReference type="RefSeq" id="WP_211603363.1">
    <property type="nucleotide sequence ID" value="NZ_JAGSNF010000017.1"/>
</dbReference>
<dbReference type="Proteomes" id="UP000677016">
    <property type="component" value="Unassembled WGS sequence"/>
</dbReference>
<keyword evidence="2" id="KW-0378">Hydrolase</keyword>
<name>A0A941D8H9_9MICO</name>
<feature type="region of interest" description="Disordered" evidence="1">
    <location>
        <begin position="37"/>
        <end position="66"/>
    </location>
</feature>
<reference evidence="2" key="1">
    <citation type="submission" date="2021-04" db="EMBL/GenBank/DDBJ databases">
        <title>Phycicoccus avicenniae sp. nov., a novel endophytic actinomycetes isolated from branch of Avicennia mariana.</title>
        <authorList>
            <person name="Tuo L."/>
        </authorList>
    </citation>
    <scope>NUCLEOTIDE SEQUENCE</scope>
    <source>
        <strain evidence="2">BSK3Z-2</strain>
    </source>
</reference>
<proteinExistence type="predicted"/>
<feature type="compositionally biased region" description="Basic and acidic residues" evidence="1">
    <location>
        <begin position="55"/>
        <end position="66"/>
    </location>
</feature>
<evidence type="ECO:0000256" key="1">
    <source>
        <dbReference type="SAM" id="MobiDB-lite"/>
    </source>
</evidence>
<keyword evidence="2" id="KW-0645">Protease</keyword>
<evidence type="ECO:0000313" key="2">
    <source>
        <dbReference type="EMBL" id="MBR7744039.1"/>
    </source>
</evidence>
<organism evidence="2 3">
    <name type="scientific">Phycicoccus avicenniae</name>
    <dbReference type="NCBI Taxonomy" id="2828860"/>
    <lineage>
        <taxon>Bacteria</taxon>
        <taxon>Bacillati</taxon>
        <taxon>Actinomycetota</taxon>
        <taxon>Actinomycetes</taxon>
        <taxon>Micrococcales</taxon>
        <taxon>Intrasporangiaceae</taxon>
        <taxon>Phycicoccus</taxon>
    </lineage>
</organism>
<dbReference type="GO" id="GO:0004177">
    <property type="term" value="F:aminopeptidase activity"/>
    <property type="evidence" value="ECO:0007669"/>
    <property type="project" value="UniProtKB-KW"/>
</dbReference>
<dbReference type="EMBL" id="JAGSNF010000017">
    <property type="protein sequence ID" value="MBR7744039.1"/>
    <property type="molecule type" value="Genomic_DNA"/>
</dbReference>
<dbReference type="AlphaFoldDB" id="A0A941D8H9"/>
<keyword evidence="2" id="KW-0031">Aminopeptidase</keyword>
<keyword evidence="3" id="KW-1185">Reference proteome</keyword>
<protein>
    <submittedName>
        <fullName evidence="2">Methionine aminopeptidase</fullName>
    </submittedName>
</protein>
<gene>
    <name evidence="2" type="ORF">KC207_12130</name>
</gene>